<accession>A0A6J2U3T3</accession>
<sequence>MDAIKGYKDLEEWCRLQEQMAFDRDPRNCQFRAPASSPTPADNRRRRRGHRGGRRVRERRQRMQQAQLDEQQREQRQRAQQARLEEQQRVERLRRREQRQREQREEQQRVEVALRVVEARLIYARCLQELKRLHAVGPQVVQPHVYWLVFMAWGREPDGTASEQPMVVLERSDSSAFDAVRGSRIEHQANNINALMGPHDIVPPLNE</sequence>
<dbReference type="Proteomes" id="UP000504634">
    <property type="component" value="Unplaced"/>
</dbReference>
<feature type="compositionally biased region" description="Basic and acidic residues" evidence="1">
    <location>
        <begin position="70"/>
        <end position="88"/>
    </location>
</feature>
<organism evidence="2 3">
    <name type="scientific">Drosophila lebanonensis</name>
    <name type="common">Fruit fly</name>
    <name type="synonym">Scaptodrosophila lebanonensis</name>
    <dbReference type="NCBI Taxonomy" id="7225"/>
    <lineage>
        <taxon>Eukaryota</taxon>
        <taxon>Metazoa</taxon>
        <taxon>Ecdysozoa</taxon>
        <taxon>Arthropoda</taxon>
        <taxon>Hexapoda</taxon>
        <taxon>Insecta</taxon>
        <taxon>Pterygota</taxon>
        <taxon>Neoptera</taxon>
        <taxon>Endopterygota</taxon>
        <taxon>Diptera</taxon>
        <taxon>Brachycera</taxon>
        <taxon>Muscomorpha</taxon>
        <taxon>Ephydroidea</taxon>
        <taxon>Drosophilidae</taxon>
        <taxon>Scaptodrosophila</taxon>
    </lineage>
</organism>
<keyword evidence="2" id="KW-1185">Reference proteome</keyword>
<evidence type="ECO:0000313" key="2">
    <source>
        <dbReference type="Proteomes" id="UP000504634"/>
    </source>
</evidence>
<dbReference type="AlphaFoldDB" id="A0A6J2U3T3"/>
<feature type="compositionally biased region" description="Basic residues" evidence="1">
    <location>
        <begin position="44"/>
        <end position="62"/>
    </location>
</feature>
<evidence type="ECO:0000256" key="1">
    <source>
        <dbReference type="SAM" id="MobiDB-lite"/>
    </source>
</evidence>
<protein>
    <submittedName>
        <fullName evidence="3">UPF0746 protein DDB_G0281095-like</fullName>
    </submittedName>
</protein>
<reference evidence="3" key="1">
    <citation type="submission" date="2025-08" db="UniProtKB">
        <authorList>
            <consortium name="RefSeq"/>
        </authorList>
    </citation>
    <scope>IDENTIFICATION</scope>
    <source>
        <strain evidence="3">11010-0011.00</strain>
        <tissue evidence="3">Whole body</tissue>
    </source>
</reference>
<feature type="region of interest" description="Disordered" evidence="1">
    <location>
        <begin position="25"/>
        <end position="88"/>
    </location>
</feature>
<proteinExistence type="predicted"/>
<name>A0A6J2U3T3_DROLE</name>
<gene>
    <name evidence="3" type="primary">LOC115630077</name>
</gene>
<dbReference type="RefSeq" id="XP_030382560.1">
    <property type="nucleotide sequence ID" value="XM_030526700.1"/>
</dbReference>
<evidence type="ECO:0000313" key="3">
    <source>
        <dbReference type="RefSeq" id="XP_030382560.1"/>
    </source>
</evidence>
<dbReference type="GeneID" id="115630077"/>